<dbReference type="PROSITE" id="PS51272">
    <property type="entry name" value="SLH"/>
    <property type="match status" value="3"/>
</dbReference>
<feature type="region of interest" description="Disordered" evidence="1">
    <location>
        <begin position="298"/>
        <end position="320"/>
    </location>
</feature>
<feature type="chain" id="PRO_5023862779" evidence="2">
    <location>
        <begin position="26"/>
        <end position="320"/>
    </location>
</feature>
<keyword evidence="2" id="KW-0732">Signal</keyword>
<reference evidence="4 5" key="1">
    <citation type="submission" date="2019-09" db="EMBL/GenBank/DDBJ databases">
        <title>Bacillus ochoae sp. nov., Paenibacillus whitsoniae sp. nov., Paenibacillus spiritus sp. nov. Isolated from the Mars Exploration Rover during spacecraft assembly.</title>
        <authorList>
            <person name="Seuylemezian A."/>
            <person name="Vaishampayan P."/>
        </authorList>
    </citation>
    <scope>NUCLEOTIDE SEQUENCE [LARGE SCALE GENOMIC DNA]</scope>
    <source>
        <strain evidence="4 5">MER_111</strain>
    </source>
</reference>
<evidence type="ECO:0000259" key="3">
    <source>
        <dbReference type="PROSITE" id="PS51272"/>
    </source>
</evidence>
<evidence type="ECO:0000313" key="4">
    <source>
        <dbReference type="EMBL" id="KAA9004884.1"/>
    </source>
</evidence>
<feature type="domain" description="SLH" evidence="3">
    <location>
        <begin position="144"/>
        <end position="207"/>
    </location>
</feature>
<evidence type="ECO:0000313" key="5">
    <source>
        <dbReference type="Proteomes" id="UP000367750"/>
    </source>
</evidence>
<protein>
    <submittedName>
        <fullName evidence="4">S-layer protein</fullName>
    </submittedName>
</protein>
<dbReference type="OrthoDB" id="1738667at2"/>
<dbReference type="AlphaFoldDB" id="A0A5J5GBL2"/>
<gene>
    <name evidence="4" type="ORF">F4V43_09655</name>
</gene>
<accession>A0A5J5GBL2</accession>
<feature type="domain" description="SLH" evidence="3">
    <location>
        <begin position="85"/>
        <end position="142"/>
    </location>
</feature>
<dbReference type="Pfam" id="PF00395">
    <property type="entry name" value="SLH"/>
    <property type="match status" value="3"/>
</dbReference>
<dbReference type="Proteomes" id="UP000367750">
    <property type="component" value="Unassembled WGS sequence"/>
</dbReference>
<keyword evidence="5" id="KW-1185">Reference proteome</keyword>
<dbReference type="InterPro" id="IPR001119">
    <property type="entry name" value="SLH_dom"/>
</dbReference>
<feature type="signal peptide" evidence="2">
    <location>
        <begin position="1"/>
        <end position="25"/>
    </location>
</feature>
<sequence length="320" mass="33917">MIMRKTIVACGILAASLSVGTGAYAFSDLKGHPAEAKIDKLHQSGVINGVTSDRFAPNAKVTNGQAIQFLVSGLGLKANDSDVPVFTKVNAKAWYASAIHIAAQNGLTLHASFDPNAVMTRADFAYLLKQALDAKGTYPVTRMYLYIADGDALSGELNSSLQVLLNTRIISLESGDRFRPHDAITRAEAAVWLYNAVEFARTSITPKTDLPAEPAGEADAYTSDVQVDKTSEGVSRVTLTVGGLPNPGYSVNVTKIEFGTGKTAVVYFRVTAPKTGFYTQVISKGTAVTYVPEGYTVTAKSEGGSSDSRYSDGSGSNPLR</sequence>
<feature type="domain" description="SLH" evidence="3">
    <location>
        <begin position="21"/>
        <end position="84"/>
    </location>
</feature>
<comment type="caution">
    <text evidence="4">The sequence shown here is derived from an EMBL/GenBank/DDBJ whole genome shotgun (WGS) entry which is preliminary data.</text>
</comment>
<name>A0A5J5GBL2_9BACL</name>
<dbReference type="EMBL" id="VYKK01000012">
    <property type="protein sequence ID" value="KAA9004884.1"/>
    <property type="molecule type" value="Genomic_DNA"/>
</dbReference>
<organism evidence="4 5">
    <name type="scientific">Paenibacillus spiritus</name>
    <dbReference type="NCBI Taxonomy" id="2496557"/>
    <lineage>
        <taxon>Bacteria</taxon>
        <taxon>Bacillati</taxon>
        <taxon>Bacillota</taxon>
        <taxon>Bacilli</taxon>
        <taxon>Bacillales</taxon>
        <taxon>Paenibacillaceae</taxon>
        <taxon>Paenibacillus</taxon>
    </lineage>
</organism>
<evidence type="ECO:0000256" key="1">
    <source>
        <dbReference type="SAM" id="MobiDB-lite"/>
    </source>
</evidence>
<proteinExistence type="predicted"/>
<evidence type="ECO:0000256" key="2">
    <source>
        <dbReference type="SAM" id="SignalP"/>
    </source>
</evidence>
<feature type="compositionally biased region" description="Low complexity" evidence="1">
    <location>
        <begin position="301"/>
        <end position="320"/>
    </location>
</feature>